<dbReference type="EMBL" id="CP163441">
    <property type="protein sequence ID" value="XDQ49692.1"/>
    <property type="molecule type" value="Genomic_DNA"/>
</dbReference>
<name>A0AB39R156_9ACTN</name>
<dbReference type="InterPro" id="IPR000182">
    <property type="entry name" value="GNAT_dom"/>
</dbReference>
<evidence type="ECO:0000259" key="1">
    <source>
        <dbReference type="PROSITE" id="PS51186"/>
    </source>
</evidence>
<reference evidence="2" key="1">
    <citation type="submission" date="2024-07" db="EMBL/GenBank/DDBJ databases">
        <authorList>
            <person name="Yu S.T."/>
        </authorList>
    </citation>
    <scope>NUCLEOTIDE SEQUENCE</scope>
    <source>
        <strain evidence="2">R39</strain>
    </source>
</reference>
<dbReference type="AlphaFoldDB" id="A0AB39R156"/>
<dbReference type="RefSeq" id="WP_369228259.1">
    <property type="nucleotide sequence ID" value="NZ_CP163441.1"/>
</dbReference>
<gene>
    <name evidence="2" type="ORF">AB5J52_31500</name>
</gene>
<dbReference type="GO" id="GO:0016747">
    <property type="term" value="F:acyltransferase activity, transferring groups other than amino-acyl groups"/>
    <property type="evidence" value="ECO:0007669"/>
    <property type="project" value="InterPro"/>
</dbReference>
<accession>A0AB39R156</accession>
<protein>
    <submittedName>
        <fullName evidence="2">GNAT family N-acetyltransferase</fullName>
    </submittedName>
</protein>
<feature type="domain" description="N-acetyltransferase" evidence="1">
    <location>
        <begin position="112"/>
        <end position="250"/>
    </location>
</feature>
<dbReference type="Gene3D" id="3.40.630.30">
    <property type="match status" value="1"/>
</dbReference>
<dbReference type="PROSITE" id="PS51186">
    <property type="entry name" value="GNAT"/>
    <property type="match status" value="1"/>
</dbReference>
<organism evidence="2">
    <name type="scientific">Streptomyces sp. R39</name>
    <dbReference type="NCBI Taxonomy" id="3238631"/>
    <lineage>
        <taxon>Bacteria</taxon>
        <taxon>Bacillati</taxon>
        <taxon>Actinomycetota</taxon>
        <taxon>Actinomycetes</taxon>
        <taxon>Kitasatosporales</taxon>
        <taxon>Streptomycetaceae</taxon>
        <taxon>Streptomyces</taxon>
    </lineage>
</organism>
<sequence>MRAVQPVPAPGITYEHDGPVLRVVGRHRGFVTGPRDWGGMRGPELDALIARQRDFFAARGEAVEWKTRGHDAPADLPDRLRAAGFVPEDRETVVIAEVGDLTVAPPVLPPGVTLRRITADADLDRVAALETAVWGADMAWIAGHLRGLLAVAPEDNEVYVAEAAGQVVSAAWVAFRPGTDFAMLLGGSTLAGWRGKGVYRALVALRASRAAARNAPYLLVEASGDSAPILRRLGFTAVTTTTPYVWTPAH</sequence>
<proteinExistence type="predicted"/>
<dbReference type="SUPFAM" id="SSF55729">
    <property type="entry name" value="Acyl-CoA N-acyltransferases (Nat)"/>
    <property type="match status" value="1"/>
</dbReference>
<dbReference type="InterPro" id="IPR016181">
    <property type="entry name" value="Acyl_CoA_acyltransferase"/>
</dbReference>
<evidence type="ECO:0000313" key="2">
    <source>
        <dbReference type="EMBL" id="XDQ49692.1"/>
    </source>
</evidence>